<dbReference type="PANTHER" id="PTHR45642">
    <property type="entry name" value="GDSL ESTERASE/LIPASE EXL3"/>
    <property type="match status" value="1"/>
</dbReference>
<dbReference type="Gramene" id="OMERI09G01690.1">
    <property type="protein sequence ID" value="OMERI09G01690.1"/>
    <property type="gene ID" value="OMERI09G01690"/>
</dbReference>
<dbReference type="PANTHER" id="PTHR45642:SF26">
    <property type="entry name" value="OS09G0247600 PROTEIN"/>
    <property type="match status" value="1"/>
</dbReference>
<sequence>MRPSGACESSNGTTSRREGALEAEDEMRRKEEGEGMAEAEVEVANWRLLARRIRDWNEEWWVGFGNSMQGCCGTGFVETGILCALDDALACDDADKYVFFDAVHPSERAYKIIADAFINTTSPVFH</sequence>
<proteinExistence type="predicted"/>
<dbReference type="Proteomes" id="UP000008021">
    <property type="component" value="Chromosome 9"/>
</dbReference>
<dbReference type="HOGENOM" id="CLU_1985154_0_0_1"/>
<dbReference type="InterPro" id="IPR036514">
    <property type="entry name" value="SGNH_hydro_sf"/>
</dbReference>
<keyword evidence="3" id="KW-1185">Reference proteome</keyword>
<accession>A0A0E0EPV0</accession>
<dbReference type="Gene3D" id="3.40.50.1110">
    <property type="entry name" value="SGNH hydrolase"/>
    <property type="match status" value="1"/>
</dbReference>
<dbReference type="InterPro" id="IPR050592">
    <property type="entry name" value="GDSL_lipolytic_enzyme"/>
</dbReference>
<feature type="compositionally biased region" description="Basic and acidic residues" evidence="1">
    <location>
        <begin position="15"/>
        <end position="33"/>
    </location>
</feature>
<dbReference type="AlphaFoldDB" id="A0A0E0EPV0"/>
<reference evidence="2" key="2">
    <citation type="submission" date="2018-05" db="EMBL/GenBank/DDBJ databases">
        <title>OmerRS3 (Oryza meridionalis Reference Sequence Version 3).</title>
        <authorList>
            <person name="Zhang J."/>
            <person name="Kudrna D."/>
            <person name="Lee S."/>
            <person name="Talag J."/>
            <person name="Welchert J."/>
            <person name="Wing R.A."/>
        </authorList>
    </citation>
    <scope>NUCLEOTIDE SEQUENCE [LARGE SCALE GENOMIC DNA]</scope>
    <source>
        <strain evidence="2">cv. OR44</strain>
    </source>
</reference>
<dbReference type="EnsemblPlants" id="OMERI09G01690.1">
    <property type="protein sequence ID" value="OMERI09G01690.1"/>
    <property type="gene ID" value="OMERI09G01690"/>
</dbReference>
<evidence type="ECO:0000256" key="1">
    <source>
        <dbReference type="SAM" id="MobiDB-lite"/>
    </source>
</evidence>
<name>A0A0E0EPV0_9ORYZ</name>
<dbReference type="STRING" id="40149.A0A0E0EPV0"/>
<evidence type="ECO:0008006" key="4">
    <source>
        <dbReference type="Google" id="ProtNLM"/>
    </source>
</evidence>
<protein>
    <recommendedName>
        <fullName evidence="4">GDSL esterase/lipase</fullName>
    </recommendedName>
</protein>
<reference evidence="2" key="1">
    <citation type="submission" date="2015-04" db="UniProtKB">
        <authorList>
            <consortium name="EnsemblPlants"/>
        </authorList>
    </citation>
    <scope>IDENTIFICATION</scope>
</reference>
<evidence type="ECO:0000313" key="3">
    <source>
        <dbReference type="Proteomes" id="UP000008021"/>
    </source>
</evidence>
<feature type="region of interest" description="Disordered" evidence="1">
    <location>
        <begin position="1"/>
        <end position="36"/>
    </location>
</feature>
<organism evidence="2">
    <name type="scientific">Oryza meridionalis</name>
    <dbReference type="NCBI Taxonomy" id="40149"/>
    <lineage>
        <taxon>Eukaryota</taxon>
        <taxon>Viridiplantae</taxon>
        <taxon>Streptophyta</taxon>
        <taxon>Embryophyta</taxon>
        <taxon>Tracheophyta</taxon>
        <taxon>Spermatophyta</taxon>
        <taxon>Magnoliopsida</taxon>
        <taxon>Liliopsida</taxon>
        <taxon>Poales</taxon>
        <taxon>Poaceae</taxon>
        <taxon>BOP clade</taxon>
        <taxon>Oryzoideae</taxon>
        <taxon>Oryzeae</taxon>
        <taxon>Oryzinae</taxon>
        <taxon>Oryza</taxon>
    </lineage>
</organism>
<evidence type="ECO:0000313" key="2">
    <source>
        <dbReference type="EnsemblPlants" id="OMERI09G01690.1"/>
    </source>
</evidence>